<evidence type="ECO:0000313" key="1">
    <source>
        <dbReference type="EMBL" id="KKL94686.1"/>
    </source>
</evidence>
<dbReference type="EMBL" id="LAZR01018862">
    <property type="protein sequence ID" value="KKL94686.1"/>
    <property type="molecule type" value="Genomic_DNA"/>
</dbReference>
<protein>
    <submittedName>
        <fullName evidence="1">Uncharacterized protein</fullName>
    </submittedName>
</protein>
<name>A0A0F9GVK2_9ZZZZ</name>
<gene>
    <name evidence="1" type="ORF">LCGC14_1862220</name>
</gene>
<comment type="caution">
    <text evidence="1">The sequence shown here is derived from an EMBL/GenBank/DDBJ whole genome shotgun (WGS) entry which is preliminary data.</text>
</comment>
<accession>A0A0F9GVK2</accession>
<organism evidence="1">
    <name type="scientific">marine sediment metagenome</name>
    <dbReference type="NCBI Taxonomy" id="412755"/>
    <lineage>
        <taxon>unclassified sequences</taxon>
        <taxon>metagenomes</taxon>
        <taxon>ecological metagenomes</taxon>
    </lineage>
</organism>
<proteinExistence type="predicted"/>
<reference evidence="1" key="1">
    <citation type="journal article" date="2015" name="Nature">
        <title>Complex archaea that bridge the gap between prokaryotes and eukaryotes.</title>
        <authorList>
            <person name="Spang A."/>
            <person name="Saw J.H."/>
            <person name="Jorgensen S.L."/>
            <person name="Zaremba-Niedzwiedzka K."/>
            <person name="Martijn J."/>
            <person name="Lind A.E."/>
            <person name="van Eijk R."/>
            <person name="Schleper C."/>
            <person name="Guy L."/>
            <person name="Ettema T.J."/>
        </authorList>
    </citation>
    <scope>NUCLEOTIDE SEQUENCE</scope>
</reference>
<dbReference type="AlphaFoldDB" id="A0A0F9GVK2"/>
<sequence length="56" mass="6619">MEKEEMNAKMKKIEVMIFDLQTSIGIVKRRMDKMSCHIDNSEEAYTKHLNSFHGED</sequence>